<keyword evidence="4" id="KW-1185">Reference proteome</keyword>
<reference evidence="4" key="1">
    <citation type="journal article" date="2019" name="Int. J. Syst. Evol. Microbiol.">
        <title>The Global Catalogue of Microorganisms (GCM) 10K type strain sequencing project: providing services to taxonomists for standard genome sequencing and annotation.</title>
        <authorList>
            <consortium name="The Broad Institute Genomics Platform"/>
            <consortium name="The Broad Institute Genome Sequencing Center for Infectious Disease"/>
            <person name="Wu L."/>
            <person name="Ma J."/>
        </authorList>
    </citation>
    <scope>NUCLEOTIDE SEQUENCE [LARGE SCALE GENOMIC DNA]</scope>
    <source>
        <strain evidence="4">JCM 6485</strain>
    </source>
</reference>
<evidence type="ECO:0000256" key="1">
    <source>
        <dbReference type="ARBA" id="ARBA00022723"/>
    </source>
</evidence>
<dbReference type="SUPFAM" id="SSF54593">
    <property type="entry name" value="Glyoxalase/Bleomycin resistance protein/Dihydroxybiphenyl dioxygenase"/>
    <property type="match status" value="1"/>
</dbReference>
<dbReference type="Proteomes" id="UP001501764">
    <property type="component" value="Unassembled WGS sequence"/>
</dbReference>
<evidence type="ECO:0000313" key="3">
    <source>
        <dbReference type="EMBL" id="GAA0859426.1"/>
    </source>
</evidence>
<dbReference type="InterPro" id="IPR037478">
    <property type="entry name" value="YwkD-like_dom"/>
</dbReference>
<dbReference type="InterPro" id="IPR037523">
    <property type="entry name" value="VOC_core"/>
</dbReference>
<evidence type="ECO:0000313" key="4">
    <source>
        <dbReference type="Proteomes" id="UP001501764"/>
    </source>
</evidence>
<gene>
    <name evidence="3" type="ORF">GCM10008916_21340</name>
</gene>
<comment type="caution">
    <text evidence="3">The sequence shown here is derived from an EMBL/GenBank/DDBJ whole genome shotgun (WGS) entry which is preliminary data.</text>
</comment>
<sequence>MREFMNFKNIHHVAIISSNYEKSKNFYTKILGLEIIREVYREDRDSYKLDLKIGNSQIELFSFRNPPKRLSYPEACGLRHLALEVNNIEEVINELNLNGIDTEEVRIDEFTNCKFTFFEDPDGLPIELYETK</sequence>
<dbReference type="InterPro" id="IPR051332">
    <property type="entry name" value="Fosfomycin_Res_Enzymes"/>
</dbReference>
<dbReference type="PANTHER" id="PTHR36113:SF6">
    <property type="entry name" value="FOSFOMYCIN RESISTANCE PROTEIN FOSX"/>
    <property type="match status" value="1"/>
</dbReference>
<dbReference type="EMBL" id="BAAACO010000001">
    <property type="protein sequence ID" value="GAA0859426.1"/>
    <property type="molecule type" value="Genomic_DNA"/>
</dbReference>
<evidence type="ECO:0000259" key="2">
    <source>
        <dbReference type="PROSITE" id="PS51819"/>
    </source>
</evidence>
<organism evidence="3 4">
    <name type="scientific">Clostridium nitritogenes</name>
    <dbReference type="NCBI Taxonomy" id="83340"/>
    <lineage>
        <taxon>Bacteria</taxon>
        <taxon>Bacillati</taxon>
        <taxon>Bacillota</taxon>
        <taxon>Clostridia</taxon>
        <taxon>Eubacteriales</taxon>
        <taxon>Clostridiaceae</taxon>
        <taxon>Clostridium</taxon>
    </lineage>
</organism>
<dbReference type="NCBIfam" id="NF008551">
    <property type="entry name" value="PRK11478.1"/>
    <property type="match status" value="1"/>
</dbReference>
<feature type="domain" description="VOC" evidence="2">
    <location>
        <begin position="9"/>
        <end position="131"/>
    </location>
</feature>
<dbReference type="PROSITE" id="PS51819">
    <property type="entry name" value="VOC"/>
    <property type="match status" value="1"/>
</dbReference>
<proteinExistence type="predicted"/>
<dbReference type="InterPro" id="IPR029068">
    <property type="entry name" value="Glyas_Bleomycin-R_OHBP_Dase"/>
</dbReference>
<dbReference type="Pfam" id="PF00903">
    <property type="entry name" value="Glyoxalase"/>
    <property type="match status" value="1"/>
</dbReference>
<name>A0ABP3X4A8_9CLOT</name>
<accession>A0ABP3X4A8</accession>
<keyword evidence="1" id="KW-0479">Metal-binding</keyword>
<dbReference type="InterPro" id="IPR004360">
    <property type="entry name" value="Glyas_Fos-R_dOase_dom"/>
</dbReference>
<dbReference type="Gene3D" id="3.10.180.10">
    <property type="entry name" value="2,3-Dihydroxybiphenyl 1,2-Dioxygenase, domain 1"/>
    <property type="match status" value="1"/>
</dbReference>
<dbReference type="CDD" id="cd08352">
    <property type="entry name" value="VOC_Bs_YwkD_like"/>
    <property type="match status" value="1"/>
</dbReference>
<protein>
    <submittedName>
        <fullName evidence="3">VOC family protein</fullName>
    </submittedName>
</protein>
<dbReference type="PANTHER" id="PTHR36113">
    <property type="entry name" value="LYASE, PUTATIVE-RELATED-RELATED"/>
    <property type="match status" value="1"/>
</dbReference>